<keyword evidence="3 11" id="KW-0548">Nucleotidyltransferase</keyword>
<keyword evidence="7" id="KW-0862">Zinc</keyword>
<evidence type="ECO:0000256" key="2">
    <source>
        <dbReference type="ARBA" id="ARBA00022679"/>
    </source>
</evidence>
<evidence type="ECO:0000313" key="15">
    <source>
        <dbReference type="Proteomes" id="UP000255233"/>
    </source>
</evidence>
<dbReference type="InterPro" id="IPR008921">
    <property type="entry name" value="DNA_pol3_clamp-load_cplx_C"/>
</dbReference>
<organism evidence="14 15">
    <name type="scientific">Rikenella microfusus</name>
    <dbReference type="NCBI Taxonomy" id="28139"/>
    <lineage>
        <taxon>Bacteria</taxon>
        <taxon>Pseudomonadati</taxon>
        <taxon>Bacteroidota</taxon>
        <taxon>Bacteroidia</taxon>
        <taxon>Bacteroidales</taxon>
        <taxon>Rikenellaceae</taxon>
        <taxon>Rikenella</taxon>
    </lineage>
</organism>
<dbReference type="PANTHER" id="PTHR11669:SF0">
    <property type="entry name" value="PROTEIN STICHEL-LIKE 2"/>
    <property type="match status" value="1"/>
</dbReference>
<dbReference type="NCBIfam" id="TIGR02397">
    <property type="entry name" value="dnaX_nterm"/>
    <property type="match status" value="1"/>
</dbReference>
<feature type="compositionally biased region" description="Low complexity" evidence="12">
    <location>
        <begin position="451"/>
        <end position="470"/>
    </location>
</feature>
<dbReference type="AlphaFoldDB" id="A0A379MTX1"/>
<dbReference type="FunFam" id="1.10.8.60:FF:000013">
    <property type="entry name" value="DNA polymerase III subunit gamma/tau"/>
    <property type="match status" value="1"/>
</dbReference>
<dbReference type="InterPro" id="IPR001270">
    <property type="entry name" value="ClpA/B"/>
</dbReference>
<keyword evidence="6 11" id="KW-0547">Nucleotide-binding</keyword>
<gene>
    <name evidence="14" type="primary">dnaX_2</name>
    <name evidence="11" type="synonym">dnaX</name>
    <name evidence="14" type="ORF">NCTC11190_02354</name>
</gene>
<dbReference type="PRINTS" id="PR00300">
    <property type="entry name" value="CLPPROTEASEA"/>
</dbReference>
<comment type="similarity">
    <text evidence="1 11">Belongs to the DnaX/STICHEL family.</text>
</comment>
<dbReference type="SMART" id="SM00382">
    <property type="entry name" value="AAA"/>
    <property type="match status" value="1"/>
</dbReference>
<dbReference type="Gene3D" id="3.40.50.300">
    <property type="entry name" value="P-loop containing nucleotide triphosphate hydrolases"/>
    <property type="match status" value="1"/>
</dbReference>
<keyword evidence="9 11" id="KW-0239">DNA-directed DNA polymerase</keyword>
<dbReference type="CDD" id="cd00009">
    <property type="entry name" value="AAA"/>
    <property type="match status" value="1"/>
</dbReference>
<evidence type="ECO:0000256" key="11">
    <source>
        <dbReference type="RuleBase" id="RU364063"/>
    </source>
</evidence>
<dbReference type="Gene3D" id="1.10.8.60">
    <property type="match status" value="1"/>
</dbReference>
<dbReference type="InterPro" id="IPR045085">
    <property type="entry name" value="HLD_clamp_pol_III_gamma_tau"/>
</dbReference>
<dbReference type="GO" id="GO:0003887">
    <property type="term" value="F:DNA-directed DNA polymerase activity"/>
    <property type="evidence" value="ECO:0007669"/>
    <property type="project" value="UniProtKB-KW"/>
</dbReference>
<keyword evidence="4 11" id="KW-0235">DNA replication</keyword>
<dbReference type="GO" id="GO:0046872">
    <property type="term" value="F:metal ion binding"/>
    <property type="evidence" value="ECO:0007669"/>
    <property type="project" value="UniProtKB-KW"/>
</dbReference>
<name>A0A379MTX1_9BACT</name>
<dbReference type="NCBIfam" id="NF011531">
    <property type="entry name" value="PRK14971.1"/>
    <property type="match status" value="1"/>
</dbReference>
<keyword evidence="8 11" id="KW-0067">ATP-binding</keyword>
<sequence>MAEIVRLSLSLYIMEPFVVSARKYRPATFRSVVGQSHITETLKNAIARGQLAHAYLFTGPRGVGKTTCARIFAKAINCMNPTPDHEACGECESCRAFNEGRSFSIHELDAASNNSVEDIRALTEKVRIPPQVGKYSVYIIDEVHMLSANAFNAFLKTLEEPPHYAVFILATTEKHKILPTILSRCQCYDFNRIRVEDTVQYLQYIAGNEGVAYDDEALHIIAQRADGGMRDALSMFDRVVSFCGAELTGDKVAESLNVLDYNTYFAATDLILAGNYAELLLLFDNVLRRGFEGQLFVAGLNGHMRDLLVCKNPQTAPLLEVTGRVAERYRAQAAACDTGFLFNAINLLTQTDTGYRQATNRRLHAELALIKLCGLGGIKKKGEDVGDAVTDELALVAGVGKYPMPAISAPAQAAPVTPVVAAPTVSSASVPTQDVSSQRAASVSSPPPVAPVSEQARQTPPAVTPAGAPSAVPPSSPAARPTVGRSVTGVSITNLQVPSPRAVPVPPSAASVAAEPVSPVRQMSPEETERAVAAKYDELIRLWNERQRPRLATALTSKTIAGNRVTVTVPNEVLADEINQAKWEIERDLRTLTGAAVGVTVEVSEVQQEYKPVSTEDKLQYLVNLNPNILKLRDELDLTV</sequence>
<evidence type="ECO:0000313" key="14">
    <source>
        <dbReference type="EMBL" id="SUE35108.1"/>
    </source>
</evidence>
<dbReference type="CDD" id="cd18137">
    <property type="entry name" value="HLD_clamp_pol_III_gamma_tau"/>
    <property type="match status" value="1"/>
</dbReference>
<keyword evidence="15" id="KW-1185">Reference proteome</keyword>
<evidence type="ECO:0000256" key="4">
    <source>
        <dbReference type="ARBA" id="ARBA00022705"/>
    </source>
</evidence>
<dbReference type="InterPro" id="IPR050238">
    <property type="entry name" value="DNA_Rep/Repair_Clamp_Loader"/>
</dbReference>
<comment type="catalytic activity">
    <reaction evidence="10 11">
        <text>DNA(n) + a 2'-deoxyribonucleoside 5'-triphosphate = DNA(n+1) + diphosphate</text>
        <dbReference type="Rhea" id="RHEA:22508"/>
        <dbReference type="Rhea" id="RHEA-COMP:17339"/>
        <dbReference type="Rhea" id="RHEA-COMP:17340"/>
        <dbReference type="ChEBI" id="CHEBI:33019"/>
        <dbReference type="ChEBI" id="CHEBI:61560"/>
        <dbReference type="ChEBI" id="CHEBI:173112"/>
        <dbReference type="EC" id="2.7.7.7"/>
    </reaction>
</comment>
<dbReference type="InterPro" id="IPR003593">
    <property type="entry name" value="AAA+_ATPase"/>
</dbReference>
<comment type="subunit">
    <text evidence="11">DNA polymerase III contains a core (composed of alpha, epsilon and theta chains) that associates with a tau subunit. This core dimerizes to form the POLIII' complex. PolIII' associates with the gamma complex (composed of gamma, delta, delta', psi and chi chains) and with the beta chain to form the complete DNA polymerase III complex.</text>
</comment>
<dbReference type="STRING" id="880526.GCA_000427365_01466"/>
<accession>A0A379MTX1</accession>
<protein>
    <recommendedName>
        <fullName evidence="11">DNA polymerase III subunit gamma/tau</fullName>
        <ecNumber evidence="11">2.7.7.7</ecNumber>
    </recommendedName>
</protein>
<feature type="region of interest" description="Disordered" evidence="12">
    <location>
        <begin position="430"/>
        <end position="484"/>
    </location>
</feature>
<evidence type="ECO:0000256" key="6">
    <source>
        <dbReference type="ARBA" id="ARBA00022741"/>
    </source>
</evidence>
<dbReference type="GO" id="GO:0005524">
    <property type="term" value="F:ATP binding"/>
    <property type="evidence" value="ECO:0007669"/>
    <property type="project" value="UniProtKB-KW"/>
</dbReference>
<dbReference type="InterPro" id="IPR027417">
    <property type="entry name" value="P-loop_NTPase"/>
</dbReference>
<dbReference type="EMBL" id="UGVL01000001">
    <property type="protein sequence ID" value="SUE35108.1"/>
    <property type="molecule type" value="Genomic_DNA"/>
</dbReference>
<evidence type="ECO:0000256" key="8">
    <source>
        <dbReference type="ARBA" id="ARBA00022840"/>
    </source>
</evidence>
<evidence type="ECO:0000259" key="13">
    <source>
        <dbReference type="SMART" id="SM00382"/>
    </source>
</evidence>
<dbReference type="GO" id="GO:0009360">
    <property type="term" value="C:DNA polymerase III complex"/>
    <property type="evidence" value="ECO:0007669"/>
    <property type="project" value="InterPro"/>
</dbReference>
<evidence type="ECO:0000256" key="7">
    <source>
        <dbReference type="ARBA" id="ARBA00022833"/>
    </source>
</evidence>
<reference evidence="14 15" key="1">
    <citation type="submission" date="2018-06" db="EMBL/GenBank/DDBJ databases">
        <authorList>
            <consortium name="Pathogen Informatics"/>
            <person name="Doyle S."/>
        </authorList>
    </citation>
    <scope>NUCLEOTIDE SEQUENCE [LARGE SCALE GENOMIC DNA]</scope>
    <source>
        <strain evidence="14 15">NCTC11190</strain>
    </source>
</reference>
<keyword evidence="2 11" id="KW-0808">Transferase</keyword>
<dbReference type="Gene3D" id="1.20.272.10">
    <property type="match status" value="1"/>
</dbReference>
<dbReference type="FunFam" id="3.40.50.300:FF:000014">
    <property type="entry name" value="DNA polymerase III subunit gamma/tau"/>
    <property type="match status" value="1"/>
</dbReference>
<dbReference type="NCBIfam" id="NF004046">
    <property type="entry name" value="PRK05563.1"/>
    <property type="match status" value="1"/>
</dbReference>
<dbReference type="Pfam" id="PF13177">
    <property type="entry name" value="DNA_pol3_delta2"/>
    <property type="match status" value="1"/>
</dbReference>
<dbReference type="GO" id="GO:0006261">
    <property type="term" value="P:DNA-templated DNA replication"/>
    <property type="evidence" value="ECO:0007669"/>
    <property type="project" value="TreeGrafter"/>
</dbReference>
<dbReference type="SUPFAM" id="SSF48019">
    <property type="entry name" value="post-AAA+ oligomerization domain-like"/>
    <property type="match status" value="1"/>
</dbReference>
<keyword evidence="5" id="KW-0479">Metal-binding</keyword>
<dbReference type="Proteomes" id="UP000255233">
    <property type="component" value="Unassembled WGS sequence"/>
</dbReference>
<dbReference type="GO" id="GO:0003677">
    <property type="term" value="F:DNA binding"/>
    <property type="evidence" value="ECO:0007669"/>
    <property type="project" value="InterPro"/>
</dbReference>
<evidence type="ECO:0000256" key="10">
    <source>
        <dbReference type="ARBA" id="ARBA00049244"/>
    </source>
</evidence>
<dbReference type="InterPro" id="IPR012763">
    <property type="entry name" value="DNA_pol_III_sug/sutau_N"/>
</dbReference>
<feature type="domain" description="AAA+ ATPase" evidence="13">
    <location>
        <begin position="51"/>
        <end position="194"/>
    </location>
</feature>
<dbReference type="EC" id="2.7.7.7" evidence="11"/>
<dbReference type="PANTHER" id="PTHR11669">
    <property type="entry name" value="REPLICATION FACTOR C / DNA POLYMERASE III GAMMA-TAU SUBUNIT"/>
    <property type="match status" value="1"/>
</dbReference>
<feature type="compositionally biased region" description="Low complexity" evidence="12">
    <location>
        <begin position="430"/>
        <end position="444"/>
    </location>
</feature>
<evidence type="ECO:0000256" key="1">
    <source>
        <dbReference type="ARBA" id="ARBA00006360"/>
    </source>
</evidence>
<evidence type="ECO:0000256" key="3">
    <source>
        <dbReference type="ARBA" id="ARBA00022695"/>
    </source>
</evidence>
<proteinExistence type="inferred from homology"/>
<dbReference type="InterPro" id="IPR022754">
    <property type="entry name" value="DNA_pol_III_gamma-3"/>
</dbReference>
<evidence type="ECO:0000256" key="9">
    <source>
        <dbReference type="ARBA" id="ARBA00022932"/>
    </source>
</evidence>
<dbReference type="SUPFAM" id="SSF52540">
    <property type="entry name" value="P-loop containing nucleoside triphosphate hydrolases"/>
    <property type="match status" value="1"/>
</dbReference>
<evidence type="ECO:0000256" key="5">
    <source>
        <dbReference type="ARBA" id="ARBA00022723"/>
    </source>
</evidence>
<dbReference type="Pfam" id="PF12169">
    <property type="entry name" value="DNA_pol3_gamma3"/>
    <property type="match status" value="1"/>
</dbReference>
<evidence type="ECO:0000256" key="12">
    <source>
        <dbReference type="SAM" id="MobiDB-lite"/>
    </source>
</evidence>
<comment type="function">
    <text evidence="11">DNA polymerase III is a complex, multichain enzyme responsible for most of the replicative synthesis in bacteria. This DNA polymerase also exhibits 3' to 5' exonuclease activity.</text>
</comment>
<dbReference type="Pfam" id="PF22608">
    <property type="entry name" value="DNAX_ATPase_lid"/>
    <property type="match status" value="1"/>
</dbReference>